<dbReference type="EMBL" id="JAVFKY010000001">
    <property type="protein sequence ID" value="KAK5584605.1"/>
    <property type="molecule type" value="Genomic_DNA"/>
</dbReference>
<gene>
    <name evidence="1" type="ORF">RB653_006219</name>
</gene>
<protein>
    <submittedName>
        <fullName evidence="1">Uncharacterized protein</fullName>
    </submittedName>
</protein>
<sequence length="211" mass="24124">MEKQPTSLATESLNEKNNGQECFKNKEFVNCKHFEFEWNINNVIDRTRYSKDKEIGPPIILSNHNKTSTRHERVQGDEFPPVRILGDQPITFSNQDEILEWSVLINCSHGFIEVGLFSQELDTTYLIKGFKNEAQIEKGREQIKTFEFGEKISSGDKITISLQQNNPTKTIKMNFIKNDKPLGTPFNNIPISSKLYPMIGLNDGGDQISII</sequence>
<evidence type="ECO:0000313" key="1">
    <source>
        <dbReference type="EMBL" id="KAK5584605.1"/>
    </source>
</evidence>
<dbReference type="SUPFAM" id="SSF49899">
    <property type="entry name" value="Concanavalin A-like lectins/glucanases"/>
    <property type="match status" value="1"/>
</dbReference>
<comment type="caution">
    <text evidence="1">The sequence shown here is derived from an EMBL/GenBank/DDBJ whole genome shotgun (WGS) entry which is preliminary data.</text>
</comment>
<name>A0AAN7UBN5_9MYCE</name>
<dbReference type="InterPro" id="IPR013320">
    <property type="entry name" value="ConA-like_dom_sf"/>
</dbReference>
<dbReference type="InterPro" id="IPR043136">
    <property type="entry name" value="B30.2/SPRY_sf"/>
</dbReference>
<dbReference type="AlphaFoldDB" id="A0AAN7UBN5"/>
<accession>A0AAN7UBN5</accession>
<reference evidence="1 2" key="1">
    <citation type="submission" date="2023-11" db="EMBL/GenBank/DDBJ databases">
        <title>Dfirmibasis_genome.</title>
        <authorList>
            <person name="Edelbroek B."/>
            <person name="Kjellin J."/>
            <person name="Jerlstrom-Hultqvist J."/>
            <person name="Soderbom F."/>
        </authorList>
    </citation>
    <scope>NUCLEOTIDE SEQUENCE [LARGE SCALE GENOMIC DNA]</scope>
    <source>
        <strain evidence="1 2">TNS-C-14</strain>
    </source>
</reference>
<keyword evidence="2" id="KW-1185">Reference proteome</keyword>
<dbReference type="Proteomes" id="UP001344447">
    <property type="component" value="Unassembled WGS sequence"/>
</dbReference>
<dbReference type="Gene3D" id="2.60.120.920">
    <property type="match status" value="1"/>
</dbReference>
<evidence type="ECO:0000313" key="2">
    <source>
        <dbReference type="Proteomes" id="UP001344447"/>
    </source>
</evidence>
<organism evidence="1 2">
    <name type="scientific">Dictyostelium firmibasis</name>
    <dbReference type="NCBI Taxonomy" id="79012"/>
    <lineage>
        <taxon>Eukaryota</taxon>
        <taxon>Amoebozoa</taxon>
        <taxon>Evosea</taxon>
        <taxon>Eumycetozoa</taxon>
        <taxon>Dictyostelia</taxon>
        <taxon>Dictyosteliales</taxon>
        <taxon>Dictyosteliaceae</taxon>
        <taxon>Dictyostelium</taxon>
    </lineage>
</organism>
<proteinExistence type="predicted"/>